<dbReference type="Gene3D" id="3.40.50.200">
    <property type="entry name" value="Peptidase S8/S53 domain"/>
    <property type="match status" value="1"/>
</dbReference>
<dbReference type="InterPro" id="IPR036852">
    <property type="entry name" value="Peptidase_S8/S53_dom_sf"/>
</dbReference>
<dbReference type="PROSITE" id="PS51892">
    <property type="entry name" value="SUBTILASE"/>
    <property type="match status" value="1"/>
</dbReference>
<evidence type="ECO:0000313" key="9">
    <source>
        <dbReference type="Proteomes" id="UP000240996"/>
    </source>
</evidence>
<sequence length="414" mass="42966">MNRALLVIALAITATPSMASAQSPAGAAAAPSASPDVMVDRRILVMLRLAPEHYRPGNDYGGGYGDPTSAQARRRLAARIARKEGLRLETGWPMPILGIDCMVMIVPEGRSLEATAERISHLSGVAWSQPLHRYATRGQAPAFYNDRLFRAQPATRGWQLAALHRMATGNGITVAIIDSGIDAGHPDLRGQLMINRDFVADAATVGAETHGTGVAGIIGARANNAVGIAGIAPGARLMGLRACWQRGGTAGTICDTLSLAKALTFAIERKARVVNLSLTGPFDQLLARLVQIGIARGVAFVAAVDPETGSGFPAALPGVVAVADDGVAGTRTGVYIAPGRDVPTTEPGGRWYLVSGNSYAAAHVSGLMALMQELRPGKTGQAFVSARSGGGVIDACDTLEHLARSGSARCSVPN</sequence>
<feature type="chain" id="PRO_5015585939" evidence="6">
    <location>
        <begin position="20"/>
        <end position="414"/>
    </location>
</feature>
<dbReference type="Proteomes" id="UP000240996">
    <property type="component" value="Unassembled WGS sequence"/>
</dbReference>
<dbReference type="InterPro" id="IPR022398">
    <property type="entry name" value="Peptidase_S8_His-AS"/>
</dbReference>
<dbReference type="InterPro" id="IPR050131">
    <property type="entry name" value="Peptidase_S8_subtilisin-like"/>
</dbReference>
<dbReference type="EMBL" id="PZZN01000003">
    <property type="protein sequence ID" value="PTM44361.1"/>
    <property type="molecule type" value="Genomic_DNA"/>
</dbReference>
<dbReference type="PROSITE" id="PS00137">
    <property type="entry name" value="SUBTILASE_HIS"/>
    <property type="match status" value="1"/>
</dbReference>
<keyword evidence="4 5" id="KW-0720">Serine protease</keyword>
<dbReference type="InterPro" id="IPR023827">
    <property type="entry name" value="Peptidase_S8_Asp-AS"/>
</dbReference>
<evidence type="ECO:0000259" key="7">
    <source>
        <dbReference type="Pfam" id="PF00082"/>
    </source>
</evidence>
<protein>
    <submittedName>
        <fullName evidence="8">Subtilase family protein</fullName>
    </submittedName>
</protein>
<comment type="similarity">
    <text evidence="1 5">Belongs to the peptidase S8 family.</text>
</comment>
<keyword evidence="9" id="KW-1185">Reference proteome</keyword>
<evidence type="ECO:0000256" key="3">
    <source>
        <dbReference type="ARBA" id="ARBA00022801"/>
    </source>
</evidence>
<name>A0A2T4YLS3_9SPHN</name>
<dbReference type="InterPro" id="IPR000209">
    <property type="entry name" value="Peptidase_S8/S53_dom"/>
</dbReference>
<accession>A0A2T4YLS3</accession>
<dbReference type="PRINTS" id="PR00723">
    <property type="entry name" value="SUBTILISIN"/>
</dbReference>
<gene>
    <name evidence="8" type="ORF">C8J24_2563</name>
</gene>
<dbReference type="PANTHER" id="PTHR43806:SF11">
    <property type="entry name" value="CEREVISIN-RELATED"/>
    <property type="match status" value="1"/>
</dbReference>
<feature type="active site" description="Charge relay system" evidence="5">
    <location>
        <position position="210"/>
    </location>
</feature>
<dbReference type="PROSITE" id="PS00136">
    <property type="entry name" value="SUBTILASE_ASP"/>
    <property type="match status" value="1"/>
</dbReference>
<dbReference type="InterPro" id="IPR015500">
    <property type="entry name" value="Peptidase_S8_subtilisin-rel"/>
</dbReference>
<evidence type="ECO:0000313" key="8">
    <source>
        <dbReference type="EMBL" id="PTM44361.1"/>
    </source>
</evidence>
<keyword evidence="6" id="KW-0732">Signal</keyword>
<dbReference type="SUPFAM" id="SSF52743">
    <property type="entry name" value="Subtilisin-like"/>
    <property type="match status" value="1"/>
</dbReference>
<evidence type="ECO:0000256" key="4">
    <source>
        <dbReference type="ARBA" id="ARBA00022825"/>
    </source>
</evidence>
<dbReference type="Pfam" id="PF00082">
    <property type="entry name" value="Peptidase_S8"/>
    <property type="match status" value="1"/>
</dbReference>
<proteinExistence type="inferred from homology"/>
<reference evidence="8 9" key="1">
    <citation type="submission" date="2018-04" db="EMBL/GenBank/DDBJ databases">
        <title>Genomic Encyclopedia of Type Strains, Phase III (KMG-III): the genomes of soil and plant-associated and newly described type strains.</title>
        <authorList>
            <person name="Whitman W."/>
        </authorList>
    </citation>
    <scope>NUCLEOTIDE SEQUENCE [LARGE SCALE GENOMIC DNA]</scope>
    <source>
        <strain evidence="8 9">NW12</strain>
    </source>
</reference>
<evidence type="ECO:0000256" key="1">
    <source>
        <dbReference type="ARBA" id="ARBA00011073"/>
    </source>
</evidence>
<feature type="domain" description="Peptidase S8/S53" evidence="7">
    <location>
        <begin position="169"/>
        <end position="380"/>
    </location>
</feature>
<evidence type="ECO:0000256" key="5">
    <source>
        <dbReference type="PROSITE-ProRule" id="PRU01240"/>
    </source>
</evidence>
<feature type="signal peptide" evidence="6">
    <location>
        <begin position="1"/>
        <end position="19"/>
    </location>
</feature>
<evidence type="ECO:0000256" key="2">
    <source>
        <dbReference type="ARBA" id="ARBA00022670"/>
    </source>
</evidence>
<dbReference type="GO" id="GO:0006508">
    <property type="term" value="P:proteolysis"/>
    <property type="evidence" value="ECO:0007669"/>
    <property type="project" value="UniProtKB-KW"/>
</dbReference>
<dbReference type="AlphaFoldDB" id="A0A2T4YLS3"/>
<keyword evidence="3 5" id="KW-0378">Hydrolase</keyword>
<dbReference type="RefSeq" id="WP_107932919.1">
    <property type="nucleotide sequence ID" value="NZ_PZZN01000003.1"/>
</dbReference>
<keyword evidence="2 5" id="KW-0645">Protease</keyword>
<evidence type="ECO:0000256" key="6">
    <source>
        <dbReference type="SAM" id="SignalP"/>
    </source>
</evidence>
<dbReference type="PANTHER" id="PTHR43806">
    <property type="entry name" value="PEPTIDASE S8"/>
    <property type="match status" value="1"/>
</dbReference>
<comment type="caution">
    <text evidence="8">The sequence shown here is derived from an EMBL/GenBank/DDBJ whole genome shotgun (WGS) entry which is preliminary data.</text>
</comment>
<dbReference type="GO" id="GO:0004252">
    <property type="term" value="F:serine-type endopeptidase activity"/>
    <property type="evidence" value="ECO:0007669"/>
    <property type="project" value="UniProtKB-UniRule"/>
</dbReference>
<feature type="active site" description="Charge relay system" evidence="5">
    <location>
        <position position="358"/>
    </location>
</feature>
<feature type="active site" description="Charge relay system" evidence="5">
    <location>
        <position position="178"/>
    </location>
</feature>
<organism evidence="8 9">
    <name type="scientific">Sphingomonas aerolata</name>
    <dbReference type="NCBI Taxonomy" id="185951"/>
    <lineage>
        <taxon>Bacteria</taxon>
        <taxon>Pseudomonadati</taxon>
        <taxon>Pseudomonadota</taxon>
        <taxon>Alphaproteobacteria</taxon>
        <taxon>Sphingomonadales</taxon>
        <taxon>Sphingomonadaceae</taxon>
        <taxon>Sphingomonas</taxon>
    </lineage>
</organism>